<reference evidence="5" key="1">
    <citation type="submission" date="2025-08" db="UniProtKB">
        <authorList>
            <consortium name="RefSeq"/>
        </authorList>
    </citation>
    <scope>IDENTIFICATION</scope>
    <source>
        <tissue evidence="5">Gonad</tissue>
    </source>
</reference>
<dbReference type="PROSITE" id="PS50097">
    <property type="entry name" value="BTB"/>
    <property type="match status" value="1"/>
</dbReference>
<dbReference type="PANTHER" id="PTHR46375">
    <property type="entry name" value="KELCH REPEAT AND BTB DOMAIN-CONTAINING PROTEIN 13-RELATED"/>
    <property type="match status" value="1"/>
</dbReference>
<keyword evidence="1" id="KW-0880">Kelch repeat</keyword>
<dbReference type="SMART" id="SM00612">
    <property type="entry name" value="Kelch"/>
    <property type="match status" value="3"/>
</dbReference>
<dbReference type="InterPro" id="IPR015915">
    <property type="entry name" value="Kelch-typ_b-propeller"/>
</dbReference>
<dbReference type="SUPFAM" id="SSF54695">
    <property type="entry name" value="POZ domain"/>
    <property type="match status" value="1"/>
</dbReference>
<feature type="domain" description="BTB" evidence="3">
    <location>
        <begin position="30"/>
        <end position="97"/>
    </location>
</feature>
<dbReference type="Proteomes" id="UP000515135">
    <property type="component" value="Unplaced"/>
</dbReference>
<keyword evidence="2" id="KW-0677">Repeat</keyword>
<dbReference type="PANTHER" id="PTHR46375:SF3">
    <property type="entry name" value="KELCH REPEAT AND BTB DOMAIN-CONTAINING PROTEIN 13"/>
    <property type="match status" value="1"/>
</dbReference>
<dbReference type="InterPro" id="IPR011333">
    <property type="entry name" value="SKP1/BTB/POZ_sf"/>
</dbReference>
<sequence length="470" mass="53462">MLQRLQIMATSDTSGVNGAHQQGCSYSQTCDIRICIDGENFPANKAVLEEKSDYFRAMFSSGMKESMEEVINLQSIPPNVFKPLLDYMHTDILEIPQDCFLDMLDTVSFLQIVLPEKFIRANINMKNWHTILSTAQAYAITNVQDVLYGYLSDNLAEVMTEESFQRLTKEQKNYIWELRHKQRCSVVVLGAHEENASKTRPVYYYSESEDKWVSFTSLPDKGSSVSCGVAVMDNYLYVVGGFVDFKCRDLQRKNFRYNPMTDTWTEIAPMLQGRADFGLVALDDHLYAIGGRQHYFSALPSVEKYNPVADEWGYITPLPKGSRRHAVTTCGGAIYISGGFPHYTDQMLSYTPAADEWEFVTLLPTRRSDHGMVSARGVIYVMGGYRSEVDCFVVSSGQWFHIRPTNKLEYLNKFATVCNDCIYFVCKKFTQCYDIEDDHWDELGLKRCPGGPTKNAVTLRLPSHVTQGTK</sequence>
<evidence type="ECO:0000313" key="5">
    <source>
        <dbReference type="RefSeq" id="XP_019626843.1"/>
    </source>
</evidence>
<dbReference type="OrthoDB" id="45365at2759"/>
<dbReference type="InterPro" id="IPR006652">
    <property type="entry name" value="Kelch_1"/>
</dbReference>
<dbReference type="AlphaFoldDB" id="A0A6P4YR28"/>
<dbReference type="SUPFAM" id="SSF117281">
    <property type="entry name" value="Kelch motif"/>
    <property type="match status" value="1"/>
</dbReference>
<dbReference type="CDD" id="cd18186">
    <property type="entry name" value="BTB_POZ_ZBTB_KLHL-like"/>
    <property type="match status" value="1"/>
</dbReference>
<protein>
    <submittedName>
        <fullName evidence="5">Kelch repeat and BTB domain-containing protein 11-like</fullName>
    </submittedName>
</protein>
<dbReference type="InterPro" id="IPR052392">
    <property type="entry name" value="Kelch-BTB_domain-containing"/>
</dbReference>
<dbReference type="GeneID" id="109471869"/>
<dbReference type="Pfam" id="PF00651">
    <property type="entry name" value="BTB"/>
    <property type="match status" value="1"/>
</dbReference>
<dbReference type="RefSeq" id="XP_019626843.1">
    <property type="nucleotide sequence ID" value="XM_019771284.1"/>
</dbReference>
<evidence type="ECO:0000256" key="1">
    <source>
        <dbReference type="ARBA" id="ARBA00022441"/>
    </source>
</evidence>
<name>A0A6P4YR28_BRABE</name>
<evidence type="ECO:0000313" key="4">
    <source>
        <dbReference type="Proteomes" id="UP000515135"/>
    </source>
</evidence>
<keyword evidence="4" id="KW-1185">Reference proteome</keyword>
<organism evidence="4 5">
    <name type="scientific">Branchiostoma belcheri</name>
    <name type="common">Amphioxus</name>
    <dbReference type="NCBI Taxonomy" id="7741"/>
    <lineage>
        <taxon>Eukaryota</taxon>
        <taxon>Metazoa</taxon>
        <taxon>Chordata</taxon>
        <taxon>Cephalochordata</taxon>
        <taxon>Leptocardii</taxon>
        <taxon>Amphioxiformes</taxon>
        <taxon>Branchiostomatidae</taxon>
        <taxon>Branchiostoma</taxon>
    </lineage>
</organism>
<evidence type="ECO:0000259" key="3">
    <source>
        <dbReference type="PROSITE" id="PS50097"/>
    </source>
</evidence>
<dbReference type="KEGG" id="bbel:109471869"/>
<accession>A0A6P4YR28</accession>
<evidence type="ECO:0000256" key="2">
    <source>
        <dbReference type="ARBA" id="ARBA00022737"/>
    </source>
</evidence>
<proteinExistence type="predicted"/>
<dbReference type="Gene3D" id="2.120.10.80">
    <property type="entry name" value="Kelch-type beta propeller"/>
    <property type="match status" value="1"/>
</dbReference>
<dbReference type="Pfam" id="PF01344">
    <property type="entry name" value="Kelch_1"/>
    <property type="match status" value="3"/>
</dbReference>
<dbReference type="SMART" id="SM00225">
    <property type="entry name" value="BTB"/>
    <property type="match status" value="1"/>
</dbReference>
<gene>
    <name evidence="5" type="primary">LOC109471869</name>
</gene>
<dbReference type="Gene3D" id="3.30.710.10">
    <property type="entry name" value="Potassium Channel Kv1.1, Chain A"/>
    <property type="match status" value="1"/>
</dbReference>
<dbReference type="InterPro" id="IPR000210">
    <property type="entry name" value="BTB/POZ_dom"/>
</dbReference>